<dbReference type="InterPro" id="IPR004843">
    <property type="entry name" value="Calcineurin-like_PHP"/>
</dbReference>
<dbReference type="GO" id="GO:0008803">
    <property type="term" value="F:bis(5'-nucleosyl)-tetraphosphatase (symmetrical) activity"/>
    <property type="evidence" value="ECO:0007669"/>
    <property type="project" value="TreeGrafter"/>
</dbReference>
<reference evidence="2" key="1">
    <citation type="journal article" date="2014" name="Int. J. Syst. Evol. Microbiol.">
        <title>Complete genome sequence of Corynebacterium casei LMG S-19264T (=DSM 44701T), isolated from a smear-ripened cheese.</title>
        <authorList>
            <consortium name="US DOE Joint Genome Institute (JGI-PGF)"/>
            <person name="Walter F."/>
            <person name="Albersmeier A."/>
            <person name="Kalinowski J."/>
            <person name="Ruckert C."/>
        </authorList>
    </citation>
    <scope>NUCLEOTIDE SEQUENCE</scope>
    <source>
        <strain evidence="2">KCTC 12988</strain>
    </source>
</reference>
<protein>
    <submittedName>
        <fullName evidence="2">Serine/threonine protein phosphatase</fullName>
    </submittedName>
</protein>
<dbReference type="SUPFAM" id="SSF56300">
    <property type="entry name" value="Metallo-dependent phosphatases"/>
    <property type="match status" value="1"/>
</dbReference>
<dbReference type="GO" id="GO:0005737">
    <property type="term" value="C:cytoplasm"/>
    <property type="evidence" value="ECO:0007669"/>
    <property type="project" value="TreeGrafter"/>
</dbReference>
<evidence type="ECO:0000313" key="3">
    <source>
        <dbReference type="Proteomes" id="UP000644507"/>
    </source>
</evidence>
<dbReference type="Pfam" id="PF00149">
    <property type="entry name" value="Metallophos"/>
    <property type="match status" value="1"/>
</dbReference>
<dbReference type="InterPro" id="IPR050126">
    <property type="entry name" value="Ap4A_hydrolase"/>
</dbReference>
<evidence type="ECO:0000259" key="1">
    <source>
        <dbReference type="Pfam" id="PF00149"/>
    </source>
</evidence>
<dbReference type="GO" id="GO:0016791">
    <property type="term" value="F:phosphatase activity"/>
    <property type="evidence" value="ECO:0007669"/>
    <property type="project" value="TreeGrafter"/>
</dbReference>
<comment type="caution">
    <text evidence="2">The sequence shown here is derived from an EMBL/GenBank/DDBJ whole genome shotgun (WGS) entry which is preliminary data.</text>
</comment>
<dbReference type="CDD" id="cd00144">
    <property type="entry name" value="MPP_PPP_family"/>
    <property type="match status" value="1"/>
</dbReference>
<feature type="domain" description="Calcineurin-like phosphoesterase" evidence="1">
    <location>
        <begin position="1"/>
        <end position="115"/>
    </location>
</feature>
<accession>A0A918TM28</accession>
<dbReference type="RefSeq" id="WP_189569877.1">
    <property type="nucleotide sequence ID" value="NZ_BMXI01000008.1"/>
</dbReference>
<proteinExistence type="predicted"/>
<dbReference type="PANTHER" id="PTHR42850">
    <property type="entry name" value="METALLOPHOSPHOESTERASE"/>
    <property type="match status" value="1"/>
</dbReference>
<reference evidence="2" key="2">
    <citation type="submission" date="2020-09" db="EMBL/GenBank/DDBJ databases">
        <authorList>
            <person name="Sun Q."/>
            <person name="Kim S."/>
        </authorList>
    </citation>
    <scope>NUCLEOTIDE SEQUENCE</scope>
    <source>
        <strain evidence="2">KCTC 12988</strain>
    </source>
</reference>
<dbReference type="InterPro" id="IPR006186">
    <property type="entry name" value="Ser/Thr-sp_prot-phosphatase"/>
</dbReference>
<organism evidence="2 3">
    <name type="scientific">Roseibacillus persicicus</name>
    <dbReference type="NCBI Taxonomy" id="454148"/>
    <lineage>
        <taxon>Bacteria</taxon>
        <taxon>Pseudomonadati</taxon>
        <taxon>Verrucomicrobiota</taxon>
        <taxon>Verrucomicrobiia</taxon>
        <taxon>Verrucomicrobiales</taxon>
        <taxon>Verrucomicrobiaceae</taxon>
        <taxon>Roseibacillus</taxon>
    </lineage>
</organism>
<dbReference type="PRINTS" id="PR00114">
    <property type="entry name" value="STPHPHTASE"/>
</dbReference>
<dbReference type="PANTHER" id="PTHR42850:SF4">
    <property type="entry name" value="ZINC-DEPENDENT ENDOPOLYPHOSPHATASE"/>
    <property type="match status" value="1"/>
</dbReference>
<dbReference type="GO" id="GO:0110154">
    <property type="term" value="P:RNA decapping"/>
    <property type="evidence" value="ECO:0007669"/>
    <property type="project" value="TreeGrafter"/>
</dbReference>
<dbReference type="AlphaFoldDB" id="A0A918TM28"/>
<keyword evidence="3" id="KW-1185">Reference proteome</keyword>
<evidence type="ECO:0000313" key="2">
    <source>
        <dbReference type="EMBL" id="GHC54200.1"/>
    </source>
</evidence>
<dbReference type="Proteomes" id="UP000644507">
    <property type="component" value="Unassembled WGS sequence"/>
</dbReference>
<name>A0A918TM28_9BACT</name>
<sequence length="223" mass="25313">MRTLAISDIHGCLDPLLTLWKTLDPQPEDHIIFLGDYVDRGPDSKGVIDFLIEQSQKFRIDCLCGNHEEKFVLSRIDKTDHAHWVDVWGGQETLDSYGPNGMDDVPEEHWQFLLRNKPYVETDTHIFVHAYLEAEVPVNEQLPYTLVHQKFNHPFYGPPKPHCSGKVMICGHTAQKSHVPLNIGHAVCIDTDPGRGGWLTGLHVETGHYFQTNVDGEVREGDL</sequence>
<dbReference type="Gene3D" id="3.60.21.10">
    <property type="match status" value="1"/>
</dbReference>
<gene>
    <name evidence="2" type="ORF">GCM10007100_20690</name>
</gene>
<dbReference type="EMBL" id="BMXI01000008">
    <property type="protein sequence ID" value="GHC54200.1"/>
    <property type="molecule type" value="Genomic_DNA"/>
</dbReference>
<dbReference type="InterPro" id="IPR029052">
    <property type="entry name" value="Metallo-depent_PP-like"/>
</dbReference>